<protein>
    <submittedName>
        <fullName evidence="1">Uncharacterized protein</fullName>
    </submittedName>
</protein>
<organism evidence="1 2">
    <name type="scientific">Candidatus Gottesmanbacteria bacterium GW2011_GWB1_44_11c</name>
    <dbReference type="NCBI Taxonomy" id="1618447"/>
    <lineage>
        <taxon>Bacteria</taxon>
        <taxon>Candidatus Gottesmaniibacteriota</taxon>
    </lineage>
</organism>
<dbReference type="AlphaFoldDB" id="A0A0G1GUX6"/>
<dbReference type="Proteomes" id="UP000034617">
    <property type="component" value="Unassembled WGS sequence"/>
</dbReference>
<accession>A0A0G1GUX6</accession>
<gene>
    <name evidence="1" type="ORF">UW22_C0004G0031</name>
</gene>
<evidence type="ECO:0000313" key="2">
    <source>
        <dbReference type="Proteomes" id="UP000034617"/>
    </source>
</evidence>
<proteinExistence type="predicted"/>
<comment type="caution">
    <text evidence="1">The sequence shown here is derived from an EMBL/GenBank/DDBJ whole genome shotgun (WGS) entry which is preliminary data.</text>
</comment>
<sequence>MEQRPQQFHQNPEVRFFERELPRVNLEFAHKKKPSGLKKERRKGKLPNEIRHDQNAAIAVGTWKKRGKEKIKTK</sequence>
<reference evidence="1 2" key="1">
    <citation type="journal article" date="2015" name="Nature">
        <title>rRNA introns, odd ribosomes, and small enigmatic genomes across a large radiation of phyla.</title>
        <authorList>
            <person name="Brown C.T."/>
            <person name="Hug L.A."/>
            <person name="Thomas B.C."/>
            <person name="Sharon I."/>
            <person name="Castelle C.J."/>
            <person name="Singh A."/>
            <person name="Wilkins M.J."/>
            <person name="Williams K.H."/>
            <person name="Banfield J.F."/>
        </authorList>
    </citation>
    <scope>NUCLEOTIDE SEQUENCE [LARGE SCALE GENOMIC DNA]</scope>
</reference>
<dbReference type="EMBL" id="LCHM01000004">
    <property type="protein sequence ID" value="KKT38901.1"/>
    <property type="molecule type" value="Genomic_DNA"/>
</dbReference>
<name>A0A0G1GUX6_9BACT</name>
<evidence type="ECO:0000313" key="1">
    <source>
        <dbReference type="EMBL" id="KKT38901.1"/>
    </source>
</evidence>